<dbReference type="EMBL" id="WVUD01000005">
    <property type="protein sequence ID" value="MYL82468.1"/>
    <property type="molecule type" value="Genomic_DNA"/>
</dbReference>
<protein>
    <submittedName>
        <fullName evidence="1">Fructose-bisphosphate aldolase</fullName>
    </submittedName>
</protein>
<dbReference type="AlphaFoldDB" id="A0A7C9MH96"/>
<sequence length="286" mass="29807">MHGSDRKLARLFHPVTGKAVVAPLDHGVMEGMLTGLEELPRLLELVGDFPVQGIMLNKGALRAHLADVPVDVMAIAQLSGGTRHCQPPYARSLMCSTAEALRLGADMVAVQVNIANEFEDRMLADMGAIVDEAHGLGVPVLALIAPKGERVINETDPSLINHCIRLGAELGADVTGVPYSGDARSFGRAVAASSARVLVTGGPSRPDFKSFATMVEAALGAGACGTCIGRNVFQHPNPVEAMRRIVEIVHGREVLEMAAEALRALGVADVSADAAAAEAARDAAGD</sequence>
<dbReference type="SMART" id="SM01133">
    <property type="entry name" value="DeoC"/>
    <property type="match status" value="1"/>
</dbReference>
<dbReference type="InterPro" id="IPR041720">
    <property type="entry name" value="FbaB-like"/>
</dbReference>
<dbReference type="Pfam" id="PF01791">
    <property type="entry name" value="DeoC"/>
    <property type="match status" value="1"/>
</dbReference>
<dbReference type="SUPFAM" id="SSF51569">
    <property type="entry name" value="Aldolase"/>
    <property type="match status" value="1"/>
</dbReference>
<dbReference type="PIRSF" id="PIRSF038992">
    <property type="entry name" value="Aldolase_Ia"/>
    <property type="match status" value="1"/>
</dbReference>
<keyword evidence="2" id="KW-1185">Reference proteome</keyword>
<dbReference type="InterPro" id="IPR013785">
    <property type="entry name" value="Aldolase_TIM"/>
</dbReference>
<comment type="caution">
    <text evidence="1">The sequence shown here is derived from an EMBL/GenBank/DDBJ whole genome shotgun (WGS) entry which is preliminary data.</text>
</comment>
<dbReference type="Gene3D" id="3.20.20.70">
    <property type="entry name" value="Aldolase class I"/>
    <property type="match status" value="1"/>
</dbReference>
<gene>
    <name evidence="1" type="ORF">GTA51_04860</name>
</gene>
<dbReference type="PANTHER" id="PTHR47916:SF1">
    <property type="entry name" value="3-HYDROXY-5-PHOSPHONOOXYPENTANE-2,4-DIONE THIOLASE"/>
    <property type="match status" value="1"/>
</dbReference>
<organism evidence="1 2">
    <name type="scientific">Solidesulfovibrio aerotolerans</name>
    <dbReference type="NCBI Taxonomy" id="295255"/>
    <lineage>
        <taxon>Bacteria</taxon>
        <taxon>Pseudomonadati</taxon>
        <taxon>Thermodesulfobacteriota</taxon>
        <taxon>Desulfovibrionia</taxon>
        <taxon>Desulfovibrionales</taxon>
        <taxon>Desulfovibrionaceae</taxon>
        <taxon>Solidesulfovibrio</taxon>
    </lineage>
</organism>
<dbReference type="InterPro" id="IPR050456">
    <property type="entry name" value="DeoC/FbaB_aldolase"/>
</dbReference>
<dbReference type="Proteomes" id="UP000482487">
    <property type="component" value="Unassembled WGS sequence"/>
</dbReference>
<evidence type="ECO:0000313" key="2">
    <source>
        <dbReference type="Proteomes" id="UP000482487"/>
    </source>
</evidence>
<name>A0A7C9MH96_9BACT</name>
<reference evidence="1 2" key="1">
    <citation type="submission" date="2020-01" db="EMBL/GenBank/DDBJ databases">
        <title>Genome sequence of Desulfovibrio aerotolerans DSM 16695(T).</title>
        <authorList>
            <person name="Karnachuk O."/>
            <person name="Avakyan M."/>
            <person name="Mardanov A."/>
            <person name="Kadnikov V."/>
            <person name="Ravin N."/>
        </authorList>
    </citation>
    <scope>NUCLEOTIDE SEQUENCE [LARGE SCALE GENOMIC DNA]</scope>
    <source>
        <strain evidence="1 2">DSM 16695</strain>
    </source>
</reference>
<dbReference type="GO" id="GO:0004332">
    <property type="term" value="F:fructose-bisphosphate aldolase activity"/>
    <property type="evidence" value="ECO:0007669"/>
    <property type="project" value="InterPro"/>
</dbReference>
<dbReference type="PANTHER" id="PTHR47916">
    <property type="entry name" value="FRUCTOSE-BISPHOSPHATE ALDOLASE CLASS 1"/>
    <property type="match status" value="1"/>
</dbReference>
<proteinExistence type="predicted"/>
<accession>A0A7C9MH96</accession>
<dbReference type="InterPro" id="IPR002915">
    <property type="entry name" value="DeoC/FbaB/LacD_aldolase"/>
</dbReference>
<dbReference type="RefSeq" id="WP_160959166.1">
    <property type="nucleotide sequence ID" value="NZ_WVUD01000005.1"/>
</dbReference>
<dbReference type="OrthoDB" id="5915071at2"/>
<evidence type="ECO:0000313" key="1">
    <source>
        <dbReference type="EMBL" id="MYL82468.1"/>
    </source>
</evidence>